<dbReference type="Pfam" id="PF02896">
    <property type="entry name" value="PEP-utilizers_C"/>
    <property type="match status" value="1"/>
</dbReference>
<feature type="non-terminal residue" evidence="13">
    <location>
        <position position="447"/>
    </location>
</feature>
<dbReference type="InterPro" id="IPR018274">
    <property type="entry name" value="PEP_util_AS"/>
</dbReference>
<comment type="caution">
    <text evidence="13">The sequence shown here is derived from an EMBL/GenBank/DDBJ whole genome shotgun (WGS) entry which is preliminary data.</text>
</comment>
<keyword evidence="6" id="KW-0547">Nucleotide-binding</keyword>
<evidence type="ECO:0000256" key="1">
    <source>
        <dbReference type="ARBA" id="ARBA00001946"/>
    </source>
</evidence>
<evidence type="ECO:0000256" key="8">
    <source>
        <dbReference type="ARBA" id="ARBA00022840"/>
    </source>
</evidence>
<evidence type="ECO:0000313" key="13">
    <source>
        <dbReference type="EMBL" id="CAK9042203.1"/>
    </source>
</evidence>
<dbReference type="Proteomes" id="UP001642464">
    <property type="component" value="Unassembled WGS sequence"/>
</dbReference>
<comment type="similarity">
    <text evidence="2">Belongs to the PEP-utilizing enzyme family.</text>
</comment>
<dbReference type="EC" id="2.7.9.1" evidence="3"/>
<evidence type="ECO:0000259" key="10">
    <source>
        <dbReference type="Pfam" id="PF00391"/>
    </source>
</evidence>
<dbReference type="InterPro" id="IPR000121">
    <property type="entry name" value="PEP_util_C"/>
</dbReference>
<dbReference type="Gene3D" id="1.10.189.10">
    <property type="entry name" value="Pyruvate Phosphate Dikinase, domain 2"/>
    <property type="match status" value="1"/>
</dbReference>
<feature type="domain" description="PEP-utilising enzyme C-terminal" evidence="12">
    <location>
        <begin position="287"/>
        <end position="446"/>
    </location>
</feature>
<keyword evidence="4" id="KW-0808">Transferase</keyword>
<dbReference type="SUPFAM" id="SSF52009">
    <property type="entry name" value="Phosphohistidine domain"/>
    <property type="match status" value="1"/>
</dbReference>
<evidence type="ECO:0000256" key="2">
    <source>
        <dbReference type="ARBA" id="ARBA00007837"/>
    </source>
</evidence>
<dbReference type="SUPFAM" id="SSF56059">
    <property type="entry name" value="Glutathione synthetase ATP-binding domain-like"/>
    <property type="match status" value="1"/>
</dbReference>
<accession>A0ABP0LTC7</accession>
<dbReference type="Pfam" id="PF01326">
    <property type="entry name" value="PPDK_N"/>
    <property type="match status" value="2"/>
</dbReference>
<evidence type="ECO:0000256" key="9">
    <source>
        <dbReference type="ARBA" id="ARBA00022842"/>
    </source>
</evidence>
<protein>
    <recommendedName>
        <fullName evidence="3">pyruvate, phosphate dikinase</fullName>
        <ecNumber evidence="3">2.7.9.1</ecNumber>
    </recommendedName>
</protein>
<feature type="domain" description="Pyruvate phosphate dikinase AMP/ATP-binding" evidence="11">
    <location>
        <begin position="74"/>
        <end position="127"/>
    </location>
</feature>
<comment type="cofactor">
    <cofactor evidence="1">
        <name>Mg(2+)</name>
        <dbReference type="ChEBI" id="CHEBI:18420"/>
    </cofactor>
</comment>
<feature type="domain" description="Pyruvate phosphate dikinase AMP/ATP-binding" evidence="11">
    <location>
        <begin position="5"/>
        <end position="57"/>
    </location>
</feature>
<evidence type="ECO:0000256" key="3">
    <source>
        <dbReference type="ARBA" id="ARBA00011994"/>
    </source>
</evidence>
<dbReference type="PROSITE" id="PS00370">
    <property type="entry name" value="PEP_ENZYMES_PHOS_SITE"/>
    <property type="match status" value="1"/>
</dbReference>
<dbReference type="PANTHER" id="PTHR22931">
    <property type="entry name" value="PHOSPHOENOLPYRUVATE DIKINASE-RELATED"/>
    <property type="match status" value="1"/>
</dbReference>
<dbReference type="Gene3D" id="3.30.470.20">
    <property type="entry name" value="ATP-grasp fold, B domain"/>
    <property type="match status" value="1"/>
</dbReference>
<evidence type="ECO:0000256" key="5">
    <source>
        <dbReference type="ARBA" id="ARBA00022723"/>
    </source>
</evidence>
<keyword evidence="14" id="KW-1185">Reference proteome</keyword>
<evidence type="ECO:0000259" key="11">
    <source>
        <dbReference type="Pfam" id="PF01326"/>
    </source>
</evidence>
<keyword evidence="5" id="KW-0479">Metal-binding</keyword>
<dbReference type="InterPro" id="IPR040442">
    <property type="entry name" value="Pyrv_kinase-like_dom_sf"/>
</dbReference>
<evidence type="ECO:0000256" key="4">
    <source>
        <dbReference type="ARBA" id="ARBA00022679"/>
    </source>
</evidence>
<evidence type="ECO:0000256" key="6">
    <source>
        <dbReference type="ARBA" id="ARBA00022741"/>
    </source>
</evidence>
<evidence type="ECO:0000313" key="14">
    <source>
        <dbReference type="Proteomes" id="UP001642464"/>
    </source>
</evidence>
<dbReference type="Pfam" id="PF00391">
    <property type="entry name" value="PEP-utilizers"/>
    <property type="match status" value="1"/>
</dbReference>
<dbReference type="InterPro" id="IPR008279">
    <property type="entry name" value="PEP-util_enz_mobile_dom"/>
</dbReference>
<organism evidence="13 14">
    <name type="scientific">Durusdinium trenchii</name>
    <dbReference type="NCBI Taxonomy" id="1381693"/>
    <lineage>
        <taxon>Eukaryota</taxon>
        <taxon>Sar</taxon>
        <taxon>Alveolata</taxon>
        <taxon>Dinophyceae</taxon>
        <taxon>Suessiales</taxon>
        <taxon>Symbiodiniaceae</taxon>
        <taxon>Durusdinium</taxon>
    </lineage>
</organism>
<dbReference type="PANTHER" id="PTHR22931:SF9">
    <property type="entry name" value="PYRUVATE, PHOSPHATE DIKINASE 1, CHLOROPLASTIC"/>
    <property type="match status" value="1"/>
</dbReference>
<dbReference type="InterPro" id="IPR010121">
    <property type="entry name" value="Pyruvate_phosphate_dikinase"/>
</dbReference>
<gene>
    <name evidence="13" type="ORF">SCF082_LOCUS24316</name>
</gene>
<reference evidence="13 14" key="1">
    <citation type="submission" date="2024-02" db="EMBL/GenBank/DDBJ databases">
        <authorList>
            <person name="Chen Y."/>
            <person name="Shah S."/>
            <person name="Dougan E. K."/>
            <person name="Thang M."/>
            <person name="Chan C."/>
        </authorList>
    </citation>
    <scope>NUCLEOTIDE SEQUENCE [LARGE SCALE GENOMIC DNA]</scope>
</reference>
<dbReference type="Gene3D" id="3.50.30.10">
    <property type="entry name" value="Phosphohistidine domain"/>
    <property type="match status" value="1"/>
</dbReference>
<keyword evidence="9" id="KW-0460">Magnesium</keyword>
<proteinExistence type="inferred from homology"/>
<dbReference type="SUPFAM" id="SSF51621">
    <property type="entry name" value="Phosphoenolpyruvate/pyruvate domain"/>
    <property type="match status" value="1"/>
</dbReference>
<evidence type="ECO:0000256" key="7">
    <source>
        <dbReference type="ARBA" id="ARBA00022777"/>
    </source>
</evidence>
<dbReference type="InterPro" id="IPR002192">
    <property type="entry name" value="PPDK_AMP/ATP-bd"/>
</dbReference>
<dbReference type="EMBL" id="CAXAMM010017844">
    <property type="protein sequence ID" value="CAK9042203.1"/>
    <property type="molecule type" value="Genomic_DNA"/>
</dbReference>
<dbReference type="InterPro" id="IPR015813">
    <property type="entry name" value="Pyrv/PenolPyrv_kinase-like_dom"/>
</dbReference>
<keyword evidence="8" id="KW-0067">ATP-binding</keyword>
<dbReference type="Gene3D" id="3.20.20.60">
    <property type="entry name" value="Phosphoenolpyruvate-binding domains"/>
    <property type="match status" value="1"/>
</dbReference>
<keyword evidence="7" id="KW-0418">Kinase</keyword>
<feature type="domain" description="PEP-utilising enzyme mobile" evidence="10">
    <location>
        <begin position="191"/>
        <end position="272"/>
    </location>
</feature>
<evidence type="ECO:0000259" key="12">
    <source>
        <dbReference type="Pfam" id="PF02896"/>
    </source>
</evidence>
<dbReference type="InterPro" id="IPR036637">
    <property type="entry name" value="Phosphohistidine_dom_sf"/>
</dbReference>
<sequence length="447" mass="48362">MVFGNMGNDCATGVAFTRDPSTGTNEFYGEFLVNAQGEDVVAGIRTPQELTIKARKSHGSELPSLEEVMPSIFRELLSVRSQLETHYKDMQDIEFTIQQGKLYMLQTRNGKRTAPAALQIAVDMAKEGLITKAQALMSLKPDLIDQLLHPTLDPKAKKDVIAKGLPASPGAAGGKVVFSADEAVRRSKDGDKVILVRIETSPDDIHGLHAAEGVLTTRGGMTSHAAVVARGMGRPCVAGAGGITVDYAAAKLTVGSVTVTEGQILTIDGSTGEVMVGEVPTVPPQLSGSFGTIMEWADEVRDMKVRANAETPADARQAKEFGAEGIGLVRTEHMFFEGQRIVAMRQMILATDENDRRQALEKLLVMQRDDITELFKIMDGNPVTVRLLDPPLHEFIPHTEAEMASVAKAAGVPLDRVRRRAAELQEANPMLGHRGCRLAITYPEICE</sequence>
<name>A0ABP0LTC7_9DINO</name>